<evidence type="ECO:0000313" key="3">
    <source>
        <dbReference type="EMBL" id="PPR02589.1"/>
    </source>
</evidence>
<dbReference type="Gene3D" id="3.40.50.300">
    <property type="entry name" value="P-loop containing nucleotide triphosphate hydrolases"/>
    <property type="match status" value="1"/>
</dbReference>
<feature type="region of interest" description="Disordered" evidence="1">
    <location>
        <begin position="1"/>
        <end position="28"/>
    </location>
</feature>
<dbReference type="GO" id="GO:0003676">
    <property type="term" value="F:nucleic acid binding"/>
    <property type="evidence" value="ECO:0007669"/>
    <property type="project" value="InterPro"/>
</dbReference>
<proteinExistence type="predicted"/>
<dbReference type="AlphaFoldDB" id="A0A409YHT5"/>
<reference evidence="3 4" key="1">
    <citation type="journal article" date="2018" name="Evol. Lett.">
        <title>Horizontal gene cluster transfer increased hallucinogenic mushroom diversity.</title>
        <authorList>
            <person name="Reynolds H.T."/>
            <person name="Vijayakumar V."/>
            <person name="Gluck-Thaler E."/>
            <person name="Korotkin H.B."/>
            <person name="Matheny P.B."/>
            <person name="Slot J.C."/>
        </authorList>
    </citation>
    <scope>NUCLEOTIDE SEQUENCE [LARGE SCALE GENOMIC DNA]</scope>
    <source>
        <strain evidence="3 4">2629</strain>
    </source>
</reference>
<evidence type="ECO:0000256" key="1">
    <source>
        <dbReference type="SAM" id="MobiDB-lite"/>
    </source>
</evidence>
<dbReference type="OrthoDB" id="2499463at2759"/>
<organism evidence="3 4">
    <name type="scientific">Panaeolus cyanescens</name>
    <dbReference type="NCBI Taxonomy" id="181874"/>
    <lineage>
        <taxon>Eukaryota</taxon>
        <taxon>Fungi</taxon>
        <taxon>Dikarya</taxon>
        <taxon>Basidiomycota</taxon>
        <taxon>Agaricomycotina</taxon>
        <taxon>Agaricomycetes</taxon>
        <taxon>Agaricomycetidae</taxon>
        <taxon>Agaricales</taxon>
        <taxon>Agaricineae</taxon>
        <taxon>Galeropsidaceae</taxon>
        <taxon>Panaeolus</taxon>
    </lineage>
</organism>
<feature type="region of interest" description="Disordered" evidence="1">
    <location>
        <begin position="231"/>
        <end position="340"/>
    </location>
</feature>
<dbReference type="SUPFAM" id="SSF52540">
    <property type="entry name" value="P-loop containing nucleoside triphosphate hydrolases"/>
    <property type="match status" value="1"/>
</dbReference>
<evidence type="ECO:0000259" key="2">
    <source>
        <dbReference type="Pfam" id="PF00270"/>
    </source>
</evidence>
<dbReference type="Proteomes" id="UP000284842">
    <property type="component" value="Unassembled WGS sequence"/>
</dbReference>
<dbReference type="InterPro" id="IPR027417">
    <property type="entry name" value="P-loop_NTPase"/>
</dbReference>
<accession>A0A409YHT5</accession>
<sequence length="340" mass="38316">MDLTVQVPSTPKRPKRPSETDSPRRRKEPFSLALRGLRNDRKETVQDIRRIVTKKLQLTFQMDEWQVHLIHKIRMRYDSILLAGTGYGKSLIFQGLAVMDPHATVIVVSPLKALERDQVAEAEKKGLRAAMINENTACSKLWGRHDTNPIRAFNKYGTIITPDQYTQELAVGTPVKAEFRLVKFGFPGRPNHAFVAYLTEIRVVEPFGTPASPYPSGDPIIVRPPVVIPIPPTTPRRPSSRPRTVPLANTPSKAYLSPPATPMGTSAIPQVLRLDSPTPRKVIAKRDAQATRRTPTPENQKPDLKRRYLSPDSNLEEDYNHHAHPSFKKPRTASHASRHR</sequence>
<dbReference type="Pfam" id="PF00270">
    <property type="entry name" value="DEAD"/>
    <property type="match status" value="1"/>
</dbReference>
<protein>
    <recommendedName>
        <fullName evidence="2">DEAD/DEAH-box helicase domain-containing protein</fullName>
    </recommendedName>
</protein>
<name>A0A409YHT5_9AGAR</name>
<dbReference type="InParanoid" id="A0A409YHT5"/>
<comment type="caution">
    <text evidence="3">The sequence shown here is derived from an EMBL/GenBank/DDBJ whole genome shotgun (WGS) entry which is preliminary data.</text>
</comment>
<evidence type="ECO:0000313" key="4">
    <source>
        <dbReference type="Proteomes" id="UP000284842"/>
    </source>
</evidence>
<dbReference type="STRING" id="181874.A0A409YHT5"/>
<feature type="domain" description="DEAD/DEAH-box helicase" evidence="2">
    <location>
        <begin position="66"/>
        <end position="127"/>
    </location>
</feature>
<feature type="compositionally biased region" description="Basic residues" evidence="1">
    <location>
        <begin position="322"/>
        <end position="340"/>
    </location>
</feature>
<dbReference type="GO" id="GO:0005524">
    <property type="term" value="F:ATP binding"/>
    <property type="evidence" value="ECO:0007669"/>
    <property type="project" value="InterPro"/>
</dbReference>
<gene>
    <name evidence="3" type="ORF">CVT24_002161</name>
</gene>
<keyword evidence="4" id="KW-1185">Reference proteome</keyword>
<dbReference type="InterPro" id="IPR011545">
    <property type="entry name" value="DEAD/DEAH_box_helicase_dom"/>
</dbReference>
<dbReference type="EMBL" id="NHTK01001159">
    <property type="protein sequence ID" value="PPR02589.1"/>
    <property type="molecule type" value="Genomic_DNA"/>
</dbReference>